<name>A0A422MQ19_TRYRA</name>
<keyword evidence="3" id="KW-1185">Reference proteome</keyword>
<accession>A0A422MQ19</accession>
<dbReference type="OMA" id="GRIFQNT"/>
<dbReference type="Pfam" id="PF13859">
    <property type="entry name" value="BNR_3"/>
    <property type="match status" value="1"/>
</dbReference>
<organism evidence="2 3">
    <name type="scientific">Trypanosoma rangeli</name>
    <dbReference type="NCBI Taxonomy" id="5698"/>
    <lineage>
        <taxon>Eukaryota</taxon>
        <taxon>Discoba</taxon>
        <taxon>Euglenozoa</taxon>
        <taxon>Kinetoplastea</taxon>
        <taxon>Metakinetoplastina</taxon>
        <taxon>Trypanosomatida</taxon>
        <taxon>Trypanosomatidae</taxon>
        <taxon>Trypanosoma</taxon>
        <taxon>Herpetosoma</taxon>
    </lineage>
</organism>
<comment type="caution">
    <text evidence="2">The sequence shown here is derived from an EMBL/GenBank/DDBJ whole genome shotgun (WGS) entry which is preliminary data.</text>
</comment>
<evidence type="ECO:0000259" key="1">
    <source>
        <dbReference type="Pfam" id="PF13859"/>
    </source>
</evidence>
<evidence type="ECO:0000313" key="3">
    <source>
        <dbReference type="Proteomes" id="UP000283634"/>
    </source>
</evidence>
<evidence type="ECO:0000313" key="2">
    <source>
        <dbReference type="EMBL" id="RNE95309.1"/>
    </source>
</evidence>
<dbReference type="GeneID" id="40334288"/>
<reference evidence="2 3" key="1">
    <citation type="journal article" date="2018" name="BMC Genomics">
        <title>Genomic comparison of Trypanosoma conorhini and Trypanosoma rangeli to Trypanosoma cruzi strains of high and low virulence.</title>
        <authorList>
            <person name="Bradwell K.R."/>
            <person name="Koparde V.N."/>
            <person name="Matveyev A.V."/>
            <person name="Serrano M.G."/>
            <person name="Alves J.M."/>
            <person name="Parikh H."/>
            <person name="Huang B."/>
            <person name="Lee V."/>
            <person name="Espinosa-Alvarez O."/>
            <person name="Ortiz P.A."/>
            <person name="Costa-Martins A.G."/>
            <person name="Teixeira M.M."/>
            <person name="Buck G.A."/>
        </authorList>
    </citation>
    <scope>NUCLEOTIDE SEQUENCE [LARGE SCALE GENOMIC DNA]</scope>
    <source>
        <strain evidence="2 3">AM80</strain>
    </source>
</reference>
<dbReference type="EMBL" id="MKGL01000889">
    <property type="protein sequence ID" value="RNE95309.1"/>
    <property type="molecule type" value="Genomic_DNA"/>
</dbReference>
<gene>
    <name evidence="2" type="ORF">TraAM80_10355</name>
</gene>
<feature type="non-terminal residue" evidence="2">
    <location>
        <position position="1"/>
    </location>
</feature>
<proteinExistence type="predicted"/>
<protein>
    <submittedName>
        <fullName evidence="2">Trans-sialidase</fullName>
    </submittedName>
</protein>
<dbReference type="Proteomes" id="UP000283634">
    <property type="component" value="Unassembled WGS sequence"/>
</dbReference>
<feature type="non-terminal residue" evidence="2">
    <location>
        <position position="241"/>
    </location>
</feature>
<dbReference type="InterPro" id="IPR036278">
    <property type="entry name" value="Sialidase_sf"/>
</dbReference>
<dbReference type="AlphaFoldDB" id="A0A422MQ19"/>
<feature type="domain" description="Sialidase" evidence="1">
    <location>
        <begin position="45"/>
        <end position="238"/>
    </location>
</feature>
<dbReference type="SUPFAM" id="SSF50939">
    <property type="entry name" value="Sialidases"/>
    <property type="match status" value="1"/>
</dbReference>
<dbReference type="OrthoDB" id="252931at2759"/>
<dbReference type="Gene3D" id="2.120.10.10">
    <property type="match status" value="1"/>
</dbReference>
<dbReference type="InterPro" id="IPR011040">
    <property type="entry name" value="Sialidase"/>
</dbReference>
<dbReference type="CDD" id="cd15482">
    <property type="entry name" value="Sialidase_non-viral"/>
    <property type="match status" value="1"/>
</dbReference>
<sequence>AVHAEEGTKPKEVQIPKSVGLLVPNRTIVETQGQSQTRDYFVSTSLASAGGVLVALSEGRIFQNTKHPAKSDYTDIVAGYVDSAEKWSSFVAEVHASKWRAHSIFNTTMQDDRSAPLRNTAQPTTIAKGNKVFLLVGGNHLQSASIKEQIPQYFQYLDLLVGEATENKAIRWGEPTSLLSQIEPSAKEKGIERFQTCGGSGVLMEDGTLVFPVMAMKGENSVASMMIYSKDGKTWGLPMNI</sequence>
<dbReference type="RefSeq" id="XP_029233225.1">
    <property type="nucleotide sequence ID" value="XM_029386982.1"/>
</dbReference>
<dbReference type="VEuPathDB" id="TriTrypDB:TRSC58_04976"/>